<dbReference type="GO" id="GO:0003677">
    <property type="term" value="F:DNA binding"/>
    <property type="evidence" value="ECO:0007669"/>
    <property type="project" value="UniProtKB-KW"/>
</dbReference>
<sequence length="108" mass="12685">MKSDIKKLYYSIGEVSKMVDLKSYVLRYWETEFKQLSPPKNRAGNRTYRKKDIDLIIDIKDLLYNKKFTIEGARSVLGSKKSSESPLLDKQLDTIKKELLEIIRIINE</sequence>
<dbReference type="SUPFAM" id="SSF46955">
    <property type="entry name" value="Putative DNA-binding domain"/>
    <property type="match status" value="1"/>
</dbReference>
<evidence type="ECO:0000256" key="1">
    <source>
        <dbReference type="ARBA" id="ARBA00023125"/>
    </source>
</evidence>
<dbReference type="Pfam" id="PF13411">
    <property type="entry name" value="MerR_1"/>
    <property type="match status" value="1"/>
</dbReference>
<dbReference type="SMART" id="SM00422">
    <property type="entry name" value="HTH_MERR"/>
    <property type="match status" value="1"/>
</dbReference>
<dbReference type="InterPro" id="IPR047057">
    <property type="entry name" value="MerR_fam"/>
</dbReference>
<reference evidence="3" key="1">
    <citation type="submission" date="2018-05" db="EMBL/GenBank/DDBJ databases">
        <authorList>
            <person name="Lanie J.A."/>
            <person name="Ng W.-L."/>
            <person name="Kazmierczak K.M."/>
            <person name="Andrzejewski T.M."/>
            <person name="Davidsen T.M."/>
            <person name="Wayne K.J."/>
            <person name="Tettelin H."/>
            <person name="Glass J.I."/>
            <person name="Rusch D."/>
            <person name="Podicherti R."/>
            <person name="Tsui H.-C.T."/>
            <person name="Winkler M.E."/>
        </authorList>
    </citation>
    <scope>NUCLEOTIDE SEQUENCE</scope>
</reference>
<gene>
    <name evidence="3" type="ORF">METZ01_LOCUS62752</name>
</gene>
<protein>
    <recommendedName>
        <fullName evidence="2">HTH merR-type domain-containing protein</fullName>
    </recommendedName>
</protein>
<dbReference type="InterPro" id="IPR000551">
    <property type="entry name" value="MerR-type_HTH_dom"/>
</dbReference>
<dbReference type="PANTHER" id="PTHR30204:SF15">
    <property type="entry name" value="BLL5018 PROTEIN"/>
    <property type="match status" value="1"/>
</dbReference>
<proteinExistence type="predicted"/>
<accession>A0A381T2U4</accession>
<evidence type="ECO:0000259" key="2">
    <source>
        <dbReference type="PROSITE" id="PS50937"/>
    </source>
</evidence>
<dbReference type="PANTHER" id="PTHR30204">
    <property type="entry name" value="REDOX-CYCLING DRUG-SENSING TRANSCRIPTIONAL ACTIVATOR SOXR"/>
    <property type="match status" value="1"/>
</dbReference>
<organism evidence="3">
    <name type="scientific">marine metagenome</name>
    <dbReference type="NCBI Taxonomy" id="408172"/>
    <lineage>
        <taxon>unclassified sequences</taxon>
        <taxon>metagenomes</taxon>
        <taxon>ecological metagenomes</taxon>
    </lineage>
</organism>
<dbReference type="AlphaFoldDB" id="A0A381T2U4"/>
<dbReference type="EMBL" id="UINC01003865">
    <property type="protein sequence ID" value="SVA09898.1"/>
    <property type="molecule type" value="Genomic_DNA"/>
</dbReference>
<dbReference type="GO" id="GO:0003700">
    <property type="term" value="F:DNA-binding transcription factor activity"/>
    <property type="evidence" value="ECO:0007669"/>
    <property type="project" value="InterPro"/>
</dbReference>
<name>A0A381T2U4_9ZZZZ</name>
<dbReference type="InterPro" id="IPR009061">
    <property type="entry name" value="DNA-bd_dom_put_sf"/>
</dbReference>
<keyword evidence="1" id="KW-0238">DNA-binding</keyword>
<evidence type="ECO:0000313" key="3">
    <source>
        <dbReference type="EMBL" id="SVA09898.1"/>
    </source>
</evidence>
<dbReference type="PROSITE" id="PS50937">
    <property type="entry name" value="HTH_MERR_2"/>
    <property type="match status" value="1"/>
</dbReference>
<dbReference type="Gene3D" id="1.10.1660.10">
    <property type="match status" value="1"/>
</dbReference>
<feature type="domain" description="HTH merR-type" evidence="2">
    <location>
        <begin position="9"/>
        <end position="79"/>
    </location>
</feature>